<evidence type="ECO:0000313" key="2">
    <source>
        <dbReference type="EMBL" id="EFI28137.1"/>
    </source>
</evidence>
<comment type="caution">
    <text evidence="2">The sequence shown here is derived from an EMBL/GenBank/DDBJ whole genome shotgun (WGS) entry which is preliminary data.</text>
</comment>
<name>D6RL65_COPC7</name>
<dbReference type="InParanoid" id="D6RL65"/>
<dbReference type="OrthoDB" id="2014201at2759"/>
<accession>D6RL65</accession>
<sequence>MRCGNQARRGAIALLLPFTLLLAVVFYLYSIPETTIRAPFSSSDQPIPNGNPFAFVFYATNAGYACGALLLIKQLSSLSPGISTVLMVPPTFLPRNLVPFQRFNTTIVKLKPPPLAGGGDAYYWSALLKLRAFQLQEQLPDLKRIIVMDSDQIIRKPLHHLFHLPEVEVAAPVAYWLENTEYTTSALMVISLSKRLSKEVTTALTTIRSKEYDMDLVNRLFYPSRMLVLPGSYCTLNSHWESSELPDWMQNKTKGLQGLWEEESQVIHFSAGGKPWNVNMRRMNRLREQGKVDGMFVKMVEDWREEADKTCVLGWQGRAPLRSR</sequence>
<dbReference type="InterPro" id="IPR029044">
    <property type="entry name" value="Nucleotide-diphossugar_trans"/>
</dbReference>
<keyword evidence="1" id="KW-1133">Transmembrane helix</keyword>
<dbReference type="OMA" id="NDITACN"/>
<keyword evidence="1" id="KW-0812">Transmembrane</keyword>
<dbReference type="EMBL" id="AACS02000003">
    <property type="protein sequence ID" value="EFI28137.1"/>
    <property type="molecule type" value="Genomic_DNA"/>
</dbReference>
<dbReference type="Proteomes" id="UP000001861">
    <property type="component" value="Unassembled WGS sequence"/>
</dbReference>
<keyword evidence="3" id="KW-1185">Reference proteome</keyword>
<evidence type="ECO:0008006" key="4">
    <source>
        <dbReference type="Google" id="ProtNLM"/>
    </source>
</evidence>
<dbReference type="GeneID" id="9379711"/>
<protein>
    <recommendedName>
        <fullName evidence="4">Glycosyltransferase family 8 protein</fullName>
    </recommendedName>
</protein>
<dbReference type="PANTHER" id="PTHR11183">
    <property type="entry name" value="GLYCOGENIN SUBFAMILY MEMBER"/>
    <property type="match status" value="1"/>
</dbReference>
<evidence type="ECO:0000256" key="1">
    <source>
        <dbReference type="SAM" id="Phobius"/>
    </source>
</evidence>
<evidence type="ECO:0000313" key="3">
    <source>
        <dbReference type="Proteomes" id="UP000001861"/>
    </source>
</evidence>
<keyword evidence="1" id="KW-0472">Membrane</keyword>
<dbReference type="eggNOG" id="ENOG502S2TH">
    <property type="taxonomic scope" value="Eukaryota"/>
</dbReference>
<proteinExistence type="predicted"/>
<dbReference type="SUPFAM" id="SSF53448">
    <property type="entry name" value="Nucleotide-diphospho-sugar transferases"/>
    <property type="match status" value="1"/>
</dbReference>
<dbReference type="KEGG" id="cci:CC1G_14164"/>
<dbReference type="RefSeq" id="XP_002911631.1">
    <property type="nucleotide sequence ID" value="XM_002911585.1"/>
</dbReference>
<dbReference type="HOGENOM" id="CLU_034860_3_0_1"/>
<dbReference type="VEuPathDB" id="FungiDB:CC1G_14164"/>
<dbReference type="Gene3D" id="3.90.550.10">
    <property type="entry name" value="Spore Coat Polysaccharide Biosynthesis Protein SpsA, Chain A"/>
    <property type="match status" value="1"/>
</dbReference>
<dbReference type="AlphaFoldDB" id="D6RL65"/>
<organism evidence="2 3">
    <name type="scientific">Coprinopsis cinerea (strain Okayama-7 / 130 / ATCC MYA-4618 / FGSC 9003)</name>
    <name type="common">Inky cap fungus</name>
    <name type="synonym">Hormographiella aspergillata</name>
    <dbReference type="NCBI Taxonomy" id="240176"/>
    <lineage>
        <taxon>Eukaryota</taxon>
        <taxon>Fungi</taxon>
        <taxon>Dikarya</taxon>
        <taxon>Basidiomycota</taxon>
        <taxon>Agaricomycotina</taxon>
        <taxon>Agaricomycetes</taxon>
        <taxon>Agaricomycetidae</taxon>
        <taxon>Agaricales</taxon>
        <taxon>Agaricineae</taxon>
        <taxon>Psathyrellaceae</taxon>
        <taxon>Coprinopsis</taxon>
    </lineage>
</organism>
<feature type="transmembrane region" description="Helical" evidence="1">
    <location>
        <begin position="12"/>
        <end position="32"/>
    </location>
</feature>
<dbReference type="InterPro" id="IPR050587">
    <property type="entry name" value="GNT1/Glycosyltrans_8"/>
</dbReference>
<dbReference type="STRING" id="240176.D6RL65"/>
<gene>
    <name evidence="2" type="ORF">CC1G_14164</name>
</gene>
<dbReference type="CDD" id="cd06914">
    <property type="entry name" value="GT8_GNT1"/>
    <property type="match status" value="1"/>
</dbReference>
<reference evidence="2 3" key="1">
    <citation type="journal article" date="2010" name="Proc. Natl. Acad. Sci. U.S.A.">
        <title>Insights into evolution of multicellular fungi from the assembled chromosomes of the mushroom Coprinopsis cinerea (Coprinus cinereus).</title>
        <authorList>
            <person name="Stajich J.E."/>
            <person name="Wilke S.K."/>
            <person name="Ahren D."/>
            <person name="Au C.H."/>
            <person name="Birren B.W."/>
            <person name="Borodovsky M."/>
            <person name="Burns C."/>
            <person name="Canback B."/>
            <person name="Casselton L.A."/>
            <person name="Cheng C.K."/>
            <person name="Deng J."/>
            <person name="Dietrich F.S."/>
            <person name="Fargo D.C."/>
            <person name="Farman M.L."/>
            <person name="Gathman A.C."/>
            <person name="Goldberg J."/>
            <person name="Guigo R."/>
            <person name="Hoegger P.J."/>
            <person name="Hooker J.B."/>
            <person name="Huggins A."/>
            <person name="James T.Y."/>
            <person name="Kamada T."/>
            <person name="Kilaru S."/>
            <person name="Kodira C."/>
            <person name="Kues U."/>
            <person name="Kupfer D."/>
            <person name="Kwan H.S."/>
            <person name="Lomsadze A."/>
            <person name="Li W."/>
            <person name="Lilly W.W."/>
            <person name="Ma L.J."/>
            <person name="Mackey A.J."/>
            <person name="Manning G."/>
            <person name="Martin F."/>
            <person name="Muraguchi H."/>
            <person name="Natvig D.O."/>
            <person name="Palmerini H."/>
            <person name="Ramesh M.A."/>
            <person name="Rehmeyer C.J."/>
            <person name="Roe B.A."/>
            <person name="Shenoy N."/>
            <person name="Stanke M."/>
            <person name="Ter-Hovhannisyan V."/>
            <person name="Tunlid A."/>
            <person name="Velagapudi R."/>
            <person name="Vision T.J."/>
            <person name="Zeng Q."/>
            <person name="Zolan M.E."/>
            <person name="Pukkila P.J."/>
        </authorList>
    </citation>
    <scope>NUCLEOTIDE SEQUENCE [LARGE SCALE GENOMIC DNA]</scope>
    <source>
        <strain evidence="3">Okayama-7 / 130 / ATCC MYA-4618 / FGSC 9003</strain>
    </source>
</reference>